<dbReference type="InterPro" id="IPR004175">
    <property type="entry name" value="RNA_CPDase"/>
</dbReference>
<feature type="short sequence motif" description="HXTX 1" evidence="2">
    <location>
        <begin position="41"/>
        <end position="44"/>
    </location>
</feature>
<dbReference type="PANTHER" id="PTHR35561:SF1">
    <property type="entry name" value="RNA 2',3'-CYCLIC PHOSPHODIESTERASE"/>
    <property type="match status" value="1"/>
</dbReference>
<dbReference type="Gene3D" id="3.90.1140.10">
    <property type="entry name" value="Cyclic phosphodiesterase"/>
    <property type="match status" value="1"/>
</dbReference>
<dbReference type="AlphaFoldDB" id="A0A8T4C7Q1"/>
<evidence type="ECO:0000256" key="1">
    <source>
        <dbReference type="ARBA" id="ARBA00022801"/>
    </source>
</evidence>
<sequence length="187" mass="21408">MPRLFIGIKPPNVVRKRLQSHMKTSGMHAHSLRVSPPEKWHITIHFIGNVTPRAAEKIRETFTRAKLPVLNHPSRIKLGGKNTFQTFGNDVLFVDVNGVHENLSTLNSWAKELVPVTQTHSAYRPHLTLARNPKGISLQQLVHEHGKKSFEEEFPIREIILFDSRSMRGKTTYHRLAARRIIPHNAT</sequence>
<dbReference type="PANTHER" id="PTHR35561">
    <property type="entry name" value="RNA 2',3'-CYCLIC PHOSPHODIESTERASE"/>
    <property type="match status" value="1"/>
</dbReference>
<comment type="catalytic activity">
    <reaction evidence="2">
        <text>a 3'-end 2',3'-cyclophospho-ribonucleotide-RNA + H2O = a 3'-end 2'-phospho-ribonucleotide-RNA + H(+)</text>
        <dbReference type="Rhea" id="RHEA:11828"/>
        <dbReference type="Rhea" id="RHEA-COMP:10464"/>
        <dbReference type="Rhea" id="RHEA-COMP:17353"/>
        <dbReference type="ChEBI" id="CHEBI:15377"/>
        <dbReference type="ChEBI" id="CHEBI:15378"/>
        <dbReference type="ChEBI" id="CHEBI:83064"/>
        <dbReference type="ChEBI" id="CHEBI:173113"/>
        <dbReference type="EC" id="3.1.4.58"/>
    </reaction>
</comment>
<dbReference type="NCBIfam" id="TIGR02258">
    <property type="entry name" value="2_5_ligase"/>
    <property type="match status" value="1"/>
</dbReference>
<dbReference type="GO" id="GO:0008664">
    <property type="term" value="F:RNA 2',3'-cyclic 3'-phosphodiesterase activity"/>
    <property type="evidence" value="ECO:0007669"/>
    <property type="project" value="UniProtKB-EC"/>
</dbReference>
<evidence type="ECO:0000313" key="4">
    <source>
        <dbReference type="Proteomes" id="UP000774699"/>
    </source>
</evidence>
<protein>
    <recommendedName>
        <fullName evidence="2">RNA 2',3'-cyclic phosphodiesterase</fullName>
        <shortName evidence="2">RNA 2',3'-CPDase</shortName>
        <ecNumber evidence="2">3.1.4.58</ecNumber>
    </recommendedName>
</protein>
<organism evidence="3 4">
    <name type="scientific">Candidatus Iainarchaeum sp</name>
    <dbReference type="NCBI Taxonomy" id="3101447"/>
    <lineage>
        <taxon>Archaea</taxon>
        <taxon>Candidatus Iainarchaeota</taxon>
        <taxon>Candidatus Iainarchaeia</taxon>
        <taxon>Candidatus Iainarchaeales</taxon>
        <taxon>Candidatus Iainarchaeaceae</taxon>
        <taxon>Candidatus Iainarchaeum</taxon>
    </lineage>
</organism>
<dbReference type="GO" id="GO:0004113">
    <property type="term" value="F:2',3'-cyclic-nucleotide 3'-phosphodiesterase activity"/>
    <property type="evidence" value="ECO:0007669"/>
    <property type="project" value="InterPro"/>
</dbReference>
<evidence type="ECO:0000256" key="2">
    <source>
        <dbReference type="HAMAP-Rule" id="MF_01940"/>
    </source>
</evidence>
<comment type="similarity">
    <text evidence="2">Belongs to the 2H phosphoesterase superfamily. ThpR family.</text>
</comment>
<name>A0A8T4C7Q1_9ARCH</name>
<dbReference type="Pfam" id="PF13563">
    <property type="entry name" value="2_5_RNA_ligase2"/>
    <property type="match status" value="1"/>
</dbReference>
<feature type="active site" description="Proton acceptor" evidence="2">
    <location>
        <position position="126"/>
    </location>
</feature>
<dbReference type="SUPFAM" id="SSF55144">
    <property type="entry name" value="LigT-like"/>
    <property type="match status" value="1"/>
</dbReference>
<dbReference type="Proteomes" id="UP000774699">
    <property type="component" value="Unassembled WGS sequence"/>
</dbReference>
<feature type="short sequence motif" description="HXTX 2" evidence="2">
    <location>
        <begin position="126"/>
        <end position="129"/>
    </location>
</feature>
<dbReference type="HAMAP" id="MF_01940">
    <property type="entry name" value="RNA_CPDase"/>
    <property type="match status" value="1"/>
</dbReference>
<evidence type="ECO:0000313" key="3">
    <source>
        <dbReference type="EMBL" id="MBM3282523.1"/>
    </source>
</evidence>
<gene>
    <name evidence="3" type="primary">thpR</name>
    <name evidence="3" type="ORF">FJY86_04265</name>
</gene>
<dbReference type="EMBL" id="VGJJ01000040">
    <property type="protein sequence ID" value="MBM3282523.1"/>
    <property type="molecule type" value="Genomic_DNA"/>
</dbReference>
<reference evidence="3" key="1">
    <citation type="submission" date="2019-03" db="EMBL/GenBank/DDBJ databases">
        <title>Lake Tanganyika Metagenome-Assembled Genomes (MAGs).</title>
        <authorList>
            <person name="Tran P."/>
        </authorList>
    </citation>
    <scope>NUCLEOTIDE SEQUENCE</scope>
    <source>
        <strain evidence="3">M_DeepCast_50m_m2_156</strain>
    </source>
</reference>
<feature type="active site" description="Proton donor" evidence="2">
    <location>
        <position position="41"/>
    </location>
</feature>
<comment type="function">
    <text evidence="2">Hydrolyzes RNA 2',3'-cyclic phosphodiester to an RNA 2'-phosphomonoester.</text>
</comment>
<proteinExistence type="inferred from homology"/>
<dbReference type="EC" id="3.1.4.58" evidence="2"/>
<dbReference type="InterPro" id="IPR009097">
    <property type="entry name" value="Cyclic_Pdiesterase"/>
</dbReference>
<keyword evidence="1 2" id="KW-0378">Hydrolase</keyword>
<accession>A0A8T4C7Q1</accession>
<comment type="caution">
    <text evidence="3">The sequence shown here is derived from an EMBL/GenBank/DDBJ whole genome shotgun (WGS) entry which is preliminary data.</text>
</comment>